<accession>A0A9J7ILF0</accession>
<dbReference type="OrthoDB" id="7331672at2759"/>
<dbReference type="GeneID" id="111351414"/>
<gene>
    <name evidence="3" type="primary">LOC111351414</name>
</gene>
<feature type="signal peptide" evidence="1">
    <location>
        <begin position="1"/>
        <end position="20"/>
    </location>
</feature>
<dbReference type="AlphaFoldDB" id="A0A9J7ILF0"/>
<reference evidence="3" key="1">
    <citation type="submission" date="2025-08" db="UniProtKB">
        <authorList>
            <consortium name="RefSeq"/>
        </authorList>
    </citation>
    <scope>IDENTIFICATION</scope>
    <source>
        <strain evidence="3">Ishihara</strain>
        <tissue evidence="3">Whole body</tissue>
    </source>
</reference>
<sequence>MSAFICFLVAVAASTSHVLAMADFCIPISIGQTTAYPVTLTKTVLTPGPLDWQVQIPEIPYCHTIVGVTAQVCDSDTQPEAHFVNMKLIHVHRVYGLTPAYVQPIVYCQNVGSSKLSNLGSYSSLTPSPVLQLPSPLKSYSQTYSSLAFPNSLLSNSLSLSSLSDSSKSLLSQSVSDQRLPLAKAVPLSLSSGLNRFSASKLSLSPQYGNSDLSELDRQLHLNSLLGQSSQSSLGLSGLPKLSVTPLSGSPQPVYGQSSSLYSLLNQSPSLASQLDVSSVLDNSKSVFPRAGVPPFLNLSQRSLSSSLYSL</sequence>
<protein>
    <submittedName>
        <fullName evidence="3">Uncharacterized protein LOC111351414</fullName>
    </submittedName>
</protein>
<dbReference type="Proteomes" id="UP000301870">
    <property type="component" value="Chromosome 13"/>
</dbReference>
<keyword evidence="2" id="KW-1185">Reference proteome</keyword>
<evidence type="ECO:0000313" key="3">
    <source>
        <dbReference type="RefSeq" id="XP_022819103.1"/>
    </source>
</evidence>
<dbReference type="RefSeq" id="XP_022819103.1">
    <property type="nucleotide sequence ID" value="XM_022963335.1"/>
</dbReference>
<organism evidence="2 3">
    <name type="scientific">Spodoptera litura</name>
    <name type="common">Asian cotton leafworm</name>
    <dbReference type="NCBI Taxonomy" id="69820"/>
    <lineage>
        <taxon>Eukaryota</taxon>
        <taxon>Metazoa</taxon>
        <taxon>Ecdysozoa</taxon>
        <taxon>Arthropoda</taxon>
        <taxon>Hexapoda</taxon>
        <taxon>Insecta</taxon>
        <taxon>Pterygota</taxon>
        <taxon>Neoptera</taxon>
        <taxon>Endopterygota</taxon>
        <taxon>Lepidoptera</taxon>
        <taxon>Glossata</taxon>
        <taxon>Ditrysia</taxon>
        <taxon>Noctuoidea</taxon>
        <taxon>Noctuidae</taxon>
        <taxon>Amphipyrinae</taxon>
        <taxon>Spodoptera</taxon>
    </lineage>
</organism>
<keyword evidence="1" id="KW-0732">Signal</keyword>
<evidence type="ECO:0000256" key="1">
    <source>
        <dbReference type="SAM" id="SignalP"/>
    </source>
</evidence>
<evidence type="ECO:0000313" key="2">
    <source>
        <dbReference type="Proteomes" id="UP000301870"/>
    </source>
</evidence>
<proteinExistence type="predicted"/>
<feature type="chain" id="PRO_5039897004" evidence="1">
    <location>
        <begin position="21"/>
        <end position="311"/>
    </location>
</feature>
<dbReference type="KEGG" id="sliu:111351414"/>
<name>A0A9J7ILF0_SPOLT</name>